<proteinExistence type="predicted"/>
<comment type="caution">
    <text evidence="3">The sequence shown here is derived from an EMBL/GenBank/DDBJ whole genome shotgun (WGS) entry which is preliminary data.</text>
</comment>
<evidence type="ECO:0000313" key="4">
    <source>
        <dbReference type="Proteomes" id="UP000275408"/>
    </source>
</evidence>
<feature type="region of interest" description="Disordered" evidence="1">
    <location>
        <begin position="406"/>
        <end position="459"/>
    </location>
</feature>
<reference evidence="3 4" key="1">
    <citation type="journal article" date="2018" name="Sci. Rep.">
        <title>Comparative analysis of the Pocillopora damicornis genome highlights role of immune system in coral evolution.</title>
        <authorList>
            <person name="Cunning R."/>
            <person name="Bay R.A."/>
            <person name="Gillette P."/>
            <person name="Baker A.C."/>
            <person name="Traylor-Knowles N."/>
        </authorList>
    </citation>
    <scope>NUCLEOTIDE SEQUENCE [LARGE SCALE GENOMIC DNA]</scope>
    <source>
        <strain evidence="3">RSMAS</strain>
        <tissue evidence="3">Whole animal</tissue>
    </source>
</reference>
<evidence type="ECO:0000256" key="1">
    <source>
        <dbReference type="SAM" id="MobiDB-lite"/>
    </source>
</evidence>
<name>A0A3M6TGG2_POCDA</name>
<dbReference type="OMA" id="QYRISAF"/>
<feature type="transmembrane region" description="Helical" evidence="2">
    <location>
        <begin position="56"/>
        <end position="79"/>
    </location>
</feature>
<dbReference type="AlphaFoldDB" id="A0A3M6TGG2"/>
<dbReference type="Proteomes" id="UP000275408">
    <property type="component" value="Unassembled WGS sequence"/>
</dbReference>
<evidence type="ECO:0000313" key="3">
    <source>
        <dbReference type="EMBL" id="RMX40428.1"/>
    </source>
</evidence>
<keyword evidence="2" id="KW-0472">Membrane</keyword>
<organism evidence="3 4">
    <name type="scientific">Pocillopora damicornis</name>
    <name type="common">Cauliflower coral</name>
    <name type="synonym">Millepora damicornis</name>
    <dbReference type="NCBI Taxonomy" id="46731"/>
    <lineage>
        <taxon>Eukaryota</taxon>
        <taxon>Metazoa</taxon>
        <taxon>Cnidaria</taxon>
        <taxon>Anthozoa</taxon>
        <taxon>Hexacorallia</taxon>
        <taxon>Scleractinia</taxon>
        <taxon>Astrocoeniina</taxon>
        <taxon>Pocilloporidae</taxon>
        <taxon>Pocillopora</taxon>
    </lineage>
</organism>
<keyword evidence="2" id="KW-1133">Transmembrane helix</keyword>
<dbReference type="OrthoDB" id="5965009at2759"/>
<keyword evidence="2" id="KW-0812">Transmembrane</keyword>
<sequence>MNPSEAKVFSSGISGFISSKKRKDFAYSRLDQTDNDSVEFSNVHFQKDHTPLCTKLFFGLLALMLLFATVATTVFLMNWKHFTVDLRLEEGNVRVYKFDQQVKINGNEATTTSMSIVVSMHVINRTEDDCWFGVVLNLPKESKTYSHSKDFTFLTHVSNAELVDFQDGPENHFKVFGNHLDTNQELSFYVYNVLNQLLPIIKVKLYEFVLSKLSSSSSNFAVTKNVFLPGRVHLKRTIMTKRDTVIVTTRAEPGDFESFSADEKGRSTSWRLSYDETTVVDKRTGMVDRGDMSVSAYLPISSDFTSGRKRKPIHGLKVSFRSTVESVDESEAEGKNWREILENEKDFNQLLTLPSVKESVLLYFAPPKGNPRKKPSEVIKELIKLSRNSHGRSTKLPPMIKIEQYSTVNADESDGAENDYQNDDDDEEFSDNSVETDDDDDSENDNDDDENVPYWPQPNYAPYGIGYEVKRKRSVTARRSQIIKKAARKSRTEKNTPELDEIWDEITSSAPAPIREPPRVIHSSIFGLDFLAEIDYSVKANDENDSDNDDDSDNGNDEDWSVTTSYQIALKQYRISAFSKVHTLSALRSKLPREGQQKTSRWTVDAGDFVMCIPLFYLQRLCGAIRLTFDITVIYSLPRLSLSYPVELSVHIGQTVTTNATLSGHASTWFHKSGFYTRGTVAMATLPVRLSFKEDTSPEWCVNGNLEQKMVRIDTVPRSTWNCSLDFFKYADTCLGLSAKNTSLLTFDLHYSSAEGTMFDNWHYPVTCVHRKGYFPN</sequence>
<keyword evidence="4" id="KW-1185">Reference proteome</keyword>
<evidence type="ECO:0000256" key="2">
    <source>
        <dbReference type="SAM" id="Phobius"/>
    </source>
</evidence>
<protein>
    <submittedName>
        <fullName evidence="3">Uncharacterized protein</fullName>
    </submittedName>
</protein>
<accession>A0A3M6TGG2</accession>
<dbReference type="EMBL" id="RCHS01003631">
    <property type="protein sequence ID" value="RMX40428.1"/>
    <property type="molecule type" value="Genomic_DNA"/>
</dbReference>
<gene>
    <name evidence="3" type="ORF">pdam_00009456</name>
</gene>
<feature type="compositionally biased region" description="Acidic residues" evidence="1">
    <location>
        <begin position="411"/>
        <end position="451"/>
    </location>
</feature>